<organism evidence="4 5">
    <name type="scientific">Anaerovirgula multivorans</name>
    <dbReference type="NCBI Taxonomy" id="312168"/>
    <lineage>
        <taxon>Bacteria</taxon>
        <taxon>Bacillati</taxon>
        <taxon>Bacillota</taxon>
        <taxon>Clostridia</taxon>
        <taxon>Peptostreptococcales</taxon>
        <taxon>Natronincolaceae</taxon>
        <taxon>Anaerovirgula</taxon>
    </lineage>
</organism>
<dbReference type="Pfam" id="PF07719">
    <property type="entry name" value="TPR_2"/>
    <property type="match status" value="1"/>
</dbReference>
<accession>A0A239KIW4</accession>
<feature type="repeat" description="TPR" evidence="3">
    <location>
        <begin position="179"/>
        <end position="212"/>
    </location>
</feature>
<feature type="repeat" description="TPR" evidence="3">
    <location>
        <begin position="295"/>
        <end position="328"/>
    </location>
</feature>
<dbReference type="OrthoDB" id="358807at2"/>
<dbReference type="InterPro" id="IPR019734">
    <property type="entry name" value="TPR_rpt"/>
</dbReference>
<name>A0A239KIW4_9FIRM</name>
<feature type="repeat" description="TPR" evidence="3">
    <location>
        <begin position="329"/>
        <end position="362"/>
    </location>
</feature>
<dbReference type="Pfam" id="PF14559">
    <property type="entry name" value="TPR_19"/>
    <property type="match status" value="1"/>
</dbReference>
<keyword evidence="1" id="KW-0677">Repeat</keyword>
<feature type="repeat" description="TPR" evidence="3">
    <location>
        <begin position="261"/>
        <end position="294"/>
    </location>
</feature>
<dbReference type="AlphaFoldDB" id="A0A239KIW4"/>
<dbReference type="PROSITE" id="PS50005">
    <property type="entry name" value="TPR"/>
    <property type="match status" value="4"/>
</dbReference>
<keyword evidence="5" id="KW-1185">Reference proteome</keyword>
<dbReference type="RefSeq" id="WP_089285348.1">
    <property type="nucleotide sequence ID" value="NZ_FZOJ01000047.1"/>
</dbReference>
<proteinExistence type="predicted"/>
<dbReference type="PANTHER" id="PTHR12558">
    <property type="entry name" value="CELL DIVISION CYCLE 16,23,27"/>
    <property type="match status" value="1"/>
</dbReference>
<dbReference type="Gene3D" id="1.25.40.10">
    <property type="entry name" value="Tetratricopeptide repeat domain"/>
    <property type="match status" value="2"/>
</dbReference>
<sequence>MKFLIDRYLLRNTEDLSFIHLKQNAELKIPNYQLPEGGLELPIFIEELANNIKTKDENRIITVGAIIRGIIYLLGIDSTFKYKDEYIKFLYAANPEIEKYILSEGIKALEKDEQLKAVIYSKSLVLINPTDTKILLNYVLTLLQYRDKELVQKRKSFDAYTDEIKDKLEILLNIDSQQPLAYYYLGFIYKDRKQYTKAKLHWEKALTLSLEENLKEQLNELLRQLEDMVQYENGYEAILSERPQEGLPLLEELEKKYEEWWNLKFFIGLGYRQLGSFHEAVQYFNKVLNIKENQVDALAELGLCYAALGEVQKAIKIYHQVIEFQGDNNEILCNLSMLYLQLGDIEKARKYINTSLGINPHDEITLSCKKKLDDIDEGINLA</sequence>
<dbReference type="Pfam" id="PF13181">
    <property type="entry name" value="TPR_8"/>
    <property type="match status" value="1"/>
</dbReference>
<evidence type="ECO:0000313" key="5">
    <source>
        <dbReference type="Proteomes" id="UP000198304"/>
    </source>
</evidence>
<protein>
    <submittedName>
        <fullName evidence="4">Tetratricopeptide repeat-containing protein</fullName>
    </submittedName>
</protein>
<gene>
    <name evidence="4" type="ORF">SAMN05446037_104718</name>
</gene>
<dbReference type="EMBL" id="FZOJ01000047">
    <property type="protein sequence ID" value="SNT17074.1"/>
    <property type="molecule type" value="Genomic_DNA"/>
</dbReference>
<dbReference type="Proteomes" id="UP000198304">
    <property type="component" value="Unassembled WGS sequence"/>
</dbReference>
<evidence type="ECO:0000256" key="2">
    <source>
        <dbReference type="ARBA" id="ARBA00022803"/>
    </source>
</evidence>
<dbReference type="SMART" id="SM00028">
    <property type="entry name" value="TPR"/>
    <property type="match status" value="4"/>
</dbReference>
<dbReference type="PANTHER" id="PTHR12558:SF13">
    <property type="entry name" value="CELL DIVISION CYCLE PROTEIN 27 HOMOLOG"/>
    <property type="match status" value="1"/>
</dbReference>
<reference evidence="4 5" key="1">
    <citation type="submission" date="2017-06" db="EMBL/GenBank/DDBJ databases">
        <authorList>
            <person name="Kim H.J."/>
            <person name="Triplett B.A."/>
        </authorList>
    </citation>
    <scope>NUCLEOTIDE SEQUENCE [LARGE SCALE GENOMIC DNA]</scope>
    <source>
        <strain evidence="4 5">SCA</strain>
    </source>
</reference>
<dbReference type="SUPFAM" id="SSF48452">
    <property type="entry name" value="TPR-like"/>
    <property type="match status" value="2"/>
</dbReference>
<evidence type="ECO:0000256" key="1">
    <source>
        <dbReference type="ARBA" id="ARBA00022737"/>
    </source>
</evidence>
<evidence type="ECO:0000313" key="4">
    <source>
        <dbReference type="EMBL" id="SNT17074.1"/>
    </source>
</evidence>
<dbReference type="InterPro" id="IPR013105">
    <property type="entry name" value="TPR_2"/>
</dbReference>
<dbReference type="InterPro" id="IPR011990">
    <property type="entry name" value="TPR-like_helical_dom_sf"/>
</dbReference>
<evidence type="ECO:0000256" key="3">
    <source>
        <dbReference type="PROSITE-ProRule" id="PRU00339"/>
    </source>
</evidence>
<keyword evidence="2 3" id="KW-0802">TPR repeat</keyword>